<keyword evidence="5 7" id="KW-1133">Transmembrane helix</keyword>
<evidence type="ECO:0000256" key="4">
    <source>
        <dbReference type="ARBA" id="ARBA00022692"/>
    </source>
</evidence>
<reference evidence="10 11" key="1">
    <citation type="submission" date="2018-06" db="EMBL/GenBank/DDBJ databases">
        <title>Combined omics and stable isotope probing to characterize newly discovered Mariana Back-Arc vent microbial communities.</title>
        <authorList>
            <person name="Trembath-Reichert E."/>
            <person name="Huber J.A."/>
        </authorList>
    </citation>
    <scope>NUCLEOTIDE SEQUENCE [LARGE SCALE GENOMIC DNA]</scope>
    <source>
        <strain evidence="10">MAG 63_1</strain>
    </source>
</reference>
<keyword evidence="4 7" id="KW-0812">Transmembrane</keyword>
<evidence type="ECO:0000313" key="10">
    <source>
        <dbReference type="EMBL" id="RTZ81683.1"/>
    </source>
</evidence>
<evidence type="ECO:0000256" key="5">
    <source>
        <dbReference type="ARBA" id="ARBA00022989"/>
    </source>
</evidence>
<accession>A0A432GEV0</accession>
<feature type="transmembrane region" description="Helical" evidence="7">
    <location>
        <begin position="20"/>
        <end position="39"/>
    </location>
</feature>
<evidence type="ECO:0000259" key="8">
    <source>
        <dbReference type="Pfam" id="PF02687"/>
    </source>
</evidence>
<comment type="caution">
    <text evidence="10">The sequence shown here is derived from an EMBL/GenBank/DDBJ whole genome shotgun (WGS) entry which is preliminary data.</text>
</comment>
<dbReference type="Proteomes" id="UP000286801">
    <property type="component" value="Unassembled WGS sequence"/>
</dbReference>
<keyword evidence="3" id="KW-1003">Cell membrane</keyword>
<dbReference type="Pfam" id="PF12704">
    <property type="entry name" value="MacB_PCD"/>
    <property type="match status" value="1"/>
</dbReference>
<protein>
    <recommendedName>
        <fullName evidence="12">ABC transporter permease</fullName>
    </recommendedName>
</protein>
<dbReference type="InterPro" id="IPR051447">
    <property type="entry name" value="Lipoprotein-release_system"/>
</dbReference>
<evidence type="ECO:0000256" key="7">
    <source>
        <dbReference type="SAM" id="Phobius"/>
    </source>
</evidence>
<dbReference type="AlphaFoldDB" id="A0A432GEV0"/>
<evidence type="ECO:0000259" key="9">
    <source>
        <dbReference type="Pfam" id="PF12704"/>
    </source>
</evidence>
<proteinExistence type="inferred from homology"/>
<evidence type="ECO:0000256" key="6">
    <source>
        <dbReference type="ARBA" id="ARBA00023136"/>
    </source>
</evidence>
<evidence type="ECO:0000256" key="1">
    <source>
        <dbReference type="ARBA" id="ARBA00004651"/>
    </source>
</evidence>
<gene>
    <name evidence="10" type="ORF">DSY97_00560</name>
</gene>
<dbReference type="GO" id="GO:0044874">
    <property type="term" value="P:lipoprotein localization to outer membrane"/>
    <property type="evidence" value="ECO:0007669"/>
    <property type="project" value="TreeGrafter"/>
</dbReference>
<dbReference type="PANTHER" id="PTHR30489">
    <property type="entry name" value="LIPOPROTEIN-RELEASING SYSTEM TRANSMEMBRANE PROTEIN LOLE"/>
    <property type="match status" value="1"/>
</dbReference>
<name>A0A432GEV0_9DELT</name>
<dbReference type="EMBL" id="QNZL01000016">
    <property type="protein sequence ID" value="RTZ81683.1"/>
    <property type="molecule type" value="Genomic_DNA"/>
</dbReference>
<feature type="transmembrane region" description="Helical" evidence="7">
    <location>
        <begin position="312"/>
        <end position="337"/>
    </location>
</feature>
<sequence>MLLKLAWRNLWRNRTRTWLSALVIAIGLVAMIFMDTMMVGMNTNMVKNATDSLMGHAQMHALGFRDEQDVKLTINDLDQALLQLEKHPDLKARSLRIVTQSMLSSSGGGEPVLSLGVDPEEEQLLSKFDEAIIEGEYLDSVSGQKLILGWKLAEKLELGLGDRLVLTAADAESGEMVQELFRLSGIFKTGEEKMDASMVLVARKTLQSMLKLEGRIHQIALRYSKLTQDGTPVNPLKKPDDSSKNELLLWTELMPSLYMISQMTDLSMAIMGTILFLIIALGITNTLLMGLYERMFEFGVIKSIGTTPWQAARIMLFEAVCLGFVSIIVGLILALFVTTLFANYGIDYTGIEFSGVTFQEKIYPSYKWSRLVLYPFMSLGFTLLASLYPAFKLWKMLPVEALRKRKF</sequence>
<feature type="transmembrane region" description="Helical" evidence="7">
    <location>
        <begin position="266"/>
        <end position="292"/>
    </location>
</feature>
<keyword evidence="6 7" id="KW-0472">Membrane</keyword>
<dbReference type="PANTHER" id="PTHR30489:SF0">
    <property type="entry name" value="LIPOPROTEIN-RELEASING SYSTEM TRANSMEMBRANE PROTEIN LOLE"/>
    <property type="match status" value="1"/>
</dbReference>
<organism evidence="10 11">
    <name type="scientific">SAR324 cluster bacterium</name>
    <dbReference type="NCBI Taxonomy" id="2024889"/>
    <lineage>
        <taxon>Bacteria</taxon>
        <taxon>Deltaproteobacteria</taxon>
        <taxon>SAR324 cluster</taxon>
    </lineage>
</organism>
<evidence type="ECO:0008006" key="12">
    <source>
        <dbReference type="Google" id="ProtNLM"/>
    </source>
</evidence>
<dbReference type="InterPro" id="IPR025857">
    <property type="entry name" value="MacB_PCD"/>
</dbReference>
<comment type="similarity">
    <text evidence="2">Belongs to the ABC-4 integral membrane protein family. LolC/E subfamily.</text>
</comment>
<dbReference type="InterPro" id="IPR003838">
    <property type="entry name" value="ABC3_permease_C"/>
</dbReference>
<feature type="domain" description="ABC3 transporter permease C-terminal" evidence="8">
    <location>
        <begin position="270"/>
        <end position="396"/>
    </location>
</feature>
<feature type="transmembrane region" description="Helical" evidence="7">
    <location>
        <begin position="371"/>
        <end position="391"/>
    </location>
</feature>
<evidence type="ECO:0000256" key="2">
    <source>
        <dbReference type="ARBA" id="ARBA00005236"/>
    </source>
</evidence>
<dbReference type="Pfam" id="PF02687">
    <property type="entry name" value="FtsX"/>
    <property type="match status" value="1"/>
</dbReference>
<comment type="subcellular location">
    <subcellularLocation>
        <location evidence="1">Cell membrane</location>
        <topology evidence="1">Multi-pass membrane protein</topology>
    </subcellularLocation>
</comment>
<evidence type="ECO:0000256" key="3">
    <source>
        <dbReference type="ARBA" id="ARBA00022475"/>
    </source>
</evidence>
<dbReference type="GO" id="GO:0098797">
    <property type="term" value="C:plasma membrane protein complex"/>
    <property type="evidence" value="ECO:0007669"/>
    <property type="project" value="TreeGrafter"/>
</dbReference>
<feature type="domain" description="MacB-like periplasmic core" evidence="9">
    <location>
        <begin position="17"/>
        <end position="223"/>
    </location>
</feature>
<evidence type="ECO:0000313" key="11">
    <source>
        <dbReference type="Proteomes" id="UP000286801"/>
    </source>
</evidence>